<dbReference type="InterPro" id="IPR006063">
    <property type="entry name" value="HisA_bact_arch"/>
</dbReference>
<dbReference type="AlphaFoldDB" id="A0A3E2N721"/>
<keyword evidence="8 12" id="KW-0028">Amino-acid biosynthesis</keyword>
<feature type="active site" description="Proton donor" evidence="12">
    <location>
        <position position="130"/>
    </location>
</feature>
<feature type="active site" description="Proton acceptor" evidence="12">
    <location>
        <position position="8"/>
    </location>
</feature>
<gene>
    <name evidence="12 16" type="primary">hisA</name>
    <name evidence="16" type="ORF">DS742_21275</name>
    <name evidence="15" type="ORF">LAD12857_11730</name>
</gene>
<dbReference type="SUPFAM" id="SSF51366">
    <property type="entry name" value="Ribulose-phoshate binding barrel"/>
    <property type="match status" value="1"/>
</dbReference>
<dbReference type="RefSeq" id="WP_117418983.1">
    <property type="nucleotide sequence ID" value="NZ_BRPJ01000025.1"/>
</dbReference>
<dbReference type="GO" id="GO:0000162">
    <property type="term" value="P:L-tryptophan biosynthetic process"/>
    <property type="evidence" value="ECO:0007669"/>
    <property type="project" value="TreeGrafter"/>
</dbReference>
<dbReference type="EMBL" id="QOHO01000072">
    <property type="protein sequence ID" value="RFZ76799.1"/>
    <property type="molecule type" value="Genomic_DNA"/>
</dbReference>
<evidence type="ECO:0000256" key="11">
    <source>
        <dbReference type="ARBA" id="ARBA00030547"/>
    </source>
</evidence>
<evidence type="ECO:0000256" key="4">
    <source>
        <dbReference type="ARBA" id="ARBA00009667"/>
    </source>
</evidence>
<protein>
    <recommendedName>
        <fullName evidence="6 12">1-(5-phosphoribosyl)-5-[(5-phosphoribosylamino)methylideneamino] imidazole-4-carboxamide isomerase</fullName>
        <ecNumber evidence="5 12">5.3.1.16</ecNumber>
    </recommendedName>
    <alternativeName>
        <fullName evidence="11 12">Phosphoribosylformimino-5-aminoimidazole carboxamide ribotide isomerase</fullName>
    </alternativeName>
</protein>
<evidence type="ECO:0000313" key="17">
    <source>
        <dbReference type="Proteomes" id="UP000260680"/>
    </source>
</evidence>
<evidence type="ECO:0000256" key="8">
    <source>
        <dbReference type="ARBA" id="ARBA00022605"/>
    </source>
</evidence>
<evidence type="ECO:0000313" key="16">
    <source>
        <dbReference type="EMBL" id="RFZ76799.1"/>
    </source>
</evidence>
<evidence type="ECO:0000313" key="15">
    <source>
        <dbReference type="EMBL" id="GLB29250.1"/>
    </source>
</evidence>
<proteinExistence type="inferred from homology"/>
<evidence type="ECO:0000313" key="18">
    <source>
        <dbReference type="Proteomes" id="UP001419084"/>
    </source>
</evidence>
<reference evidence="15 18" key="2">
    <citation type="journal article" date="2024" name="Int. J. Syst. Evol. Microbiol.">
        <title>Lacrimispora brassicae sp. nov. isolated from fermented cabbage, and proposal of Clostridium indicum Gundawar et al. 2019 and Clostridium methoxybenzovorans Mechichi et al. 1999 as heterotypic synonyms of Lacrimispora amygdalina (Parshina et al. 2003) Haas and Blanchard 2020 and Lacrimispora indolis (McClung and McCoy 1957) Haas and Blanchard 2020, respectively.</title>
        <authorList>
            <person name="Kobayashi H."/>
            <person name="Tanizawa Y."/>
            <person name="Sakamoto M."/>
            <person name="Ohkuma M."/>
            <person name="Tohno M."/>
        </authorList>
    </citation>
    <scope>NUCLEOTIDE SEQUENCE [LARGE SCALE GENOMIC DNA]</scope>
    <source>
        <strain evidence="15 18">DSM 12857</strain>
    </source>
</reference>
<dbReference type="InterPro" id="IPR006062">
    <property type="entry name" value="His_biosynth"/>
</dbReference>
<comment type="subcellular location">
    <subcellularLocation>
        <location evidence="2 12 14">Cytoplasm</location>
    </subcellularLocation>
</comment>
<dbReference type="GO" id="GO:0003949">
    <property type="term" value="F:1-(5-phosphoribosyl)-5-[(5-phosphoribosylamino)methylideneamino]imidazole-4-carboxamide isomerase activity"/>
    <property type="evidence" value="ECO:0007669"/>
    <property type="project" value="UniProtKB-UniRule"/>
</dbReference>
<dbReference type="InterPro" id="IPR013785">
    <property type="entry name" value="Aldolase_TIM"/>
</dbReference>
<dbReference type="CDD" id="cd04732">
    <property type="entry name" value="HisA"/>
    <property type="match status" value="1"/>
</dbReference>
<comment type="pathway">
    <text evidence="3 12 14">Amino-acid biosynthesis; L-histidine biosynthesis; L-histidine from 5-phospho-alpha-D-ribose 1-diphosphate: step 4/9.</text>
</comment>
<keyword evidence="7 12" id="KW-0963">Cytoplasm</keyword>
<reference evidence="16 17" key="1">
    <citation type="submission" date="2018-07" db="EMBL/GenBank/DDBJ databases">
        <title>New species, Clostridium PI-S10-A1B.</title>
        <authorList>
            <person name="Krishna G."/>
            <person name="Summeta K."/>
            <person name="Shikha S."/>
            <person name="Prabhu P.B."/>
            <person name="Suresh K."/>
        </authorList>
    </citation>
    <scope>NUCLEOTIDE SEQUENCE [LARGE SCALE GENOMIC DNA]</scope>
    <source>
        <strain evidence="16 17">PI-S10-A1B</strain>
    </source>
</reference>
<dbReference type="InterPro" id="IPR044524">
    <property type="entry name" value="Isoase_HisA-like"/>
</dbReference>
<evidence type="ECO:0000256" key="9">
    <source>
        <dbReference type="ARBA" id="ARBA00023102"/>
    </source>
</evidence>
<dbReference type="UniPathway" id="UPA00031">
    <property type="reaction ID" value="UER00009"/>
</dbReference>
<accession>A0A3E2N721</accession>
<dbReference type="OrthoDB" id="9807749at2"/>
<dbReference type="Proteomes" id="UP000260680">
    <property type="component" value="Unassembled WGS sequence"/>
</dbReference>
<dbReference type="Gene3D" id="3.20.20.70">
    <property type="entry name" value="Aldolase class I"/>
    <property type="match status" value="1"/>
</dbReference>
<organism evidence="16 17">
    <name type="scientific">Lacrimispora amygdalina</name>
    <dbReference type="NCBI Taxonomy" id="253257"/>
    <lineage>
        <taxon>Bacteria</taxon>
        <taxon>Bacillati</taxon>
        <taxon>Bacillota</taxon>
        <taxon>Clostridia</taxon>
        <taxon>Lachnospirales</taxon>
        <taxon>Lachnospiraceae</taxon>
        <taxon>Lacrimispora</taxon>
    </lineage>
</organism>
<evidence type="ECO:0000256" key="1">
    <source>
        <dbReference type="ARBA" id="ARBA00000901"/>
    </source>
</evidence>
<keyword evidence="18" id="KW-1185">Reference proteome</keyword>
<dbReference type="HAMAP" id="MF_01014">
    <property type="entry name" value="HisA"/>
    <property type="match status" value="1"/>
</dbReference>
<dbReference type="InterPro" id="IPR011060">
    <property type="entry name" value="RibuloseP-bd_barrel"/>
</dbReference>
<dbReference type="PANTHER" id="PTHR43090">
    <property type="entry name" value="1-(5-PHOSPHORIBOSYL)-5-[(5-PHOSPHORIBOSYLAMINO)METHYLIDENEAMINO] IMIDAZOLE-4-CARBOXAMIDE ISOMERASE"/>
    <property type="match status" value="1"/>
</dbReference>
<comment type="catalytic activity">
    <reaction evidence="1 12 14">
        <text>1-(5-phospho-beta-D-ribosyl)-5-[(5-phospho-beta-D-ribosylamino)methylideneamino]imidazole-4-carboxamide = 5-[(5-phospho-1-deoxy-D-ribulos-1-ylimino)methylamino]-1-(5-phospho-beta-D-ribosyl)imidazole-4-carboxamide</text>
        <dbReference type="Rhea" id="RHEA:15469"/>
        <dbReference type="ChEBI" id="CHEBI:58435"/>
        <dbReference type="ChEBI" id="CHEBI:58525"/>
        <dbReference type="EC" id="5.3.1.16"/>
    </reaction>
</comment>
<dbReference type="EMBL" id="BRPJ01000025">
    <property type="protein sequence ID" value="GLB29250.1"/>
    <property type="molecule type" value="Genomic_DNA"/>
</dbReference>
<dbReference type="FunFam" id="3.20.20.70:FF:000009">
    <property type="entry name" value="1-(5-phosphoribosyl)-5-[(5-phosphoribosylamino)methylideneamino] imidazole-4-carboxamide isomerase"/>
    <property type="match status" value="1"/>
</dbReference>
<evidence type="ECO:0000256" key="13">
    <source>
        <dbReference type="RuleBase" id="RU003657"/>
    </source>
</evidence>
<dbReference type="NCBIfam" id="TIGR00007">
    <property type="entry name" value="1-(5-phosphoribosyl)-5-[(5-phosphoribosylamino)methylideneamino]imidazole-4-carboxamide isomerase"/>
    <property type="match status" value="1"/>
</dbReference>
<comment type="caution">
    <text evidence="16">The sequence shown here is derived from an EMBL/GenBank/DDBJ whole genome shotgun (WGS) entry which is preliminary data.</text>
</comment>
<dbReference type="InterPro" id="IPR023016">
    <property type="entry name" value="HisA/PriA"/>
</dbReference>
<dbReference type="NCBIfam" id="NF010112">
    <property type="entry name" value="PRK13585.1"/>
    <property type="match status" value="1"/>
</dbReference>
<evidence type="ECO:0000256" key="14">
    <source>
        <dbReference type="RuleBase" id="RU003658"/>
    </source>
</evidence>
<evidence type="ECO:0000256" key="6">
    <source>
        <dbReference type="ARBA" id="ARBA00018464"/>
    </source>
</evidence>
<comment type="similarity">
    <text evidence="4 12 13">Belongs to the HisA/HisF family.</text>
</comment>
<evidence type="ECO:0000256" key="5">
    <source>
        <dbReference type="ARBA" id="ARBA00012550"/>
    </source>
</evidence>
<evidence type="ECO:0000256" key="12">
    <source>
        <dbReference type="HAMAP-Rule" id="MF_01014"/>
    </source>
</evidence>
<dbReference type="PANTHER" id="PTHR43090:SF2">
    <property type="entry name" value="1-(5-PHOSPHORIBOSYL)-5-[(5-PHOSPHORIBOSYLAMINO)METHYLIDENEAMINO] IMIDAZOLE-4-CARBOXAMIDE ISOMERASE"/>
    <property type="match status" value="1"/>
</dbReference>
<evidence type="ECO:0000256" key="7">
    <source>
        <dbReference type="ARBA" id="ARBA00022490"/>
    </source>
</evidence>
<dbReference type="EC" id="5.3.1.16" evidence="5 12"/>
<evidence type="ECO:0000256" key="10">
    <source>
        <dbReference type="ARBA" id="ARBA00023235"/>
    </source>
</evidence>
<sequence>MQLYPAIDLKNGQCVRLKQGEFKEITVYSDKPEEIAALWQAQGATYLHLVDLDGALAGHSVNEEVIRRIVDTVSIPVEIGGGIRSEEGIASMLSLGVARVIIGTKAVKQPEFIRDMIHKFGAHRIVLGVDAKDGMVAVEGWETVSEITASGLCSQMKEYGIRHIVYTDISRDGMLSGPNVAYTKKLTDETGLDVIASGGMSSMEDLRQLYEAGVQGAIIGKALYEKRIDLSEAVKTFELQDIKGGKYDGV</sequence>
<name>A0A3E2N721_9FIRM</name>
<keyword evidence="9 12" id="KW-0368">Histidine biosynthesis</keyword>
<evidence type="ECO:0000256" key="3">
    <source>
        <dbReference type="ARBA" id="ARBA00005133"/>
    </source>
</evidence>
<keyword evidence="10 12" id="KW-0413">Isomerase</keyword>
<dbReference type="Pfam" id="PF00977">
    <property type="entry name" value="His_biosynth"/>
    <property type="match status" value="1"/>
</dbReference>
<dbReference type="GO" id="GO:0005737">
    <property type="term" value="C:cytoplasm"/>
    <property type="evidence" value="ECO:0007669"/>
    <property type="project" value="UniProtKB-SubCell"/>
</dbReference>
<dbReference type="GO" id="GO:0000105">
    <property type="term" value="P:L-histidine biosynthetic process"/>
    <property type="evidence" value="ECO:0007669"/>
    <property type="project" value="UniProtKB-UniRule"/>
</dbReference>
<dbReference type="Proteomes" id="UP001419084">
    <property type="component" value="Unassembled WGS sequence"/>
</dbReference>
<evidence type="ECO:0000256" key="2">
    <source>
        <dbReference type="ARBA" id="ARBA00004496"/>
    </source>
</evidence>